<sequence>MVLAAPLRRRDLGGLLSCGAVLLGAGCARGPAAVATADDVPRDPLAHLDEVRWDGRTCAEVLALPIGGDAAELDSWEPLGDDDAVLDPTRTALIDFLETAYLSPEALAGLDPAAALELVSAAAPSYWREQLAEAWDDGERHVHGFALAPGFATIGRPALGMDWYRAELEGAPVLLLGGTIAWSVVDVDSHAVGVVAYRTGIVAHLDTGEDLGAATSATLRVTVHGLDTCGVREADGLVVPALADTAEHHAAQQETTDSVIASPRLTQEDLLDPGSPLLSGDDATNVLCA</sequence>
<dbReference type="Proteomes" id="UP000218598">
    <property type="component" value="Unassembled WGS sequence"/>
</dbReference>
<proteinExistence type="predicted"/>
<reference evidence="1 2" key="1">
    <citation type="journal article" date="2017" name="Elife">
        <title>Extensive horizontal gene transfer in cheese-associated bacteria.</title>
        <authorList>
            <person name="Bonham K.S."/>
            <person name="Wolfe B.E."/>
            <person name="Dutton R.J."/>
        </authorList>
    </citation>
    <scope>NUCLEOTIDE SEQUENCE [LARGE SCALE GENOMIC DNA]</scope>
    <source>
        <strain evidence="1 2">341_9</strain>
    </source>
</reference>
<accession>A0A2A3YKF2</accession>
<dbReference type="EMBL" id="NRGR01000012">
    <property type="protein sequence ID" value="PCC39773.1"/>
    <property type="molecule type" value="Genomic_DNA"/>
</dbReference>
<comment type="caution">
    <text evidence="1">The sequence shown here is derived from an EMBL/GenBank/DDBJ whole genome shotgun (WGS) entry which is preliminary data.</text>
</comment>
<name>A0A2A3YKF2_9MICO</name>
<evidence type="ECO:0000313" key="2">
    <source>
        <dbReference type="Proteomes" id="UP000218598"/>
    </source>
</evidence>
<evidence type="ECO:0000313" key="1">
    <source>
        <dbReference type="EMBL" id="PCC39773.1"/>
    </source>
</evidence>
<gene>
    <name evidence="1" type="ORF">CIK66_07310</name>
</gene>
<keyword evidence="2" id="KW-1185">Reference proteome</keyword>
<dbReference type="OrthoDB" id="4792618at2"/>
<dbReference type="RefSeq" id="WP_096196884.1">
    <property type="nucleotide sequence ID" value="NZ_BAAAIQ010000025.1"/>
</dbReference>
<organism evidence="1 2">
    <name type="scientific">Brachybacterium alimentarium</name>
    <dbReference type="NCBI Taxonomy" id="47845"/>
    <lineage>
        <taxon>Bacteria</taxon>
        <taxon>Bacillati</taxon>
        <taxon>Actinomycetota</taxon>
        <taxon>Actinomycetes</taxon>
        <taxon>Micrococcales</taxon>
        <taxon>Dermabacteraceae</taxon>
        <taxon>Brachybacterium</taxon>
    </lineage>
</organism>
<protein>
    <submittedName>
        <fullName evidence="1">Uncharacterized protein</fullName>
    </submittedName>
</protein>
<dbReference type="AlphaFoldDB" id="A0A2A3YKF2"/>